<evidence type="ECO:0000256" key="7">
    <source>
        <dbReference type="ARBA" id="ARBA00022723"/>
    </source>
</evidence>
<comment type="pathway">
    <text evidence="3">Secondary metabolite biosynthesis; terpenoid biosynthesis.</text>
</comment>
<keyword evidence="9" id="KW-0560">Oxidoreductase</keyword>
<dbReference type="InterPro" id="IPR036396">
    <property type="entry name" value="Cyt_P450_sf"/>
</dbReference>
<gene>
    <name evidence="14" type="ORF">BDZ94DRAFT_1177898</name>
</gene>
<dbReference type="PANTHER" id="PTHR24305">
    <property type="entry name" value="CYTOCHROME P450"/>
    <property type="match status" value="1"/>
</dbReference>
<keyword evidence="15" id="KW-1185">Reference proteome</keyword>
<evidence type="ECO:0000256" key="4">
    <source>
        <dbReference type="ARBA" id="ARBA00010617"/>
    </source>
</evidence>
<keyword evidence="7 13" id="KW-0479">Metal-binding</keyword>
<evidence type="ECO:0000256" key="11">
    <source>
        <dbReference type="ARBA" id="ARBA00023033"/>
    </source>
</evidence>
<evidence type="ECO:0000256" key="13">
    <source>
        <dbReference type="PIRSR" id="PIRSR602401-1"/>
    </source>
</evidence>
<keyword evidence="12" id="KW-0472">Membrane</keyword>
<dbReference type="GO" id="GO:0020037">
    <property type="term" value="F:heme binding"/>
    <property type="evidence" value="ECO:0007669"/>
    <property type="project" value="InterPro"/>
</dbReference>
<dbReference type="AlphaFoldDB" id="A0A9P5XRR2"/>
<comment type="cofactor">
    <cofactor evidence="1 13">
        <name>heme</name>
        <dbReference type="ChEBI" id="CHEBI:30413"/>
    </cofactor>
</comment>
<evidence type="ECO:0000256" key="8">
    <source>
        <dbReference type="ARBA" id="ARBA00022989"/>
    </source>
</evidence>
<dbReference type="GO" id="GO:0016705">
    <property type="term" value="F:oxidoreductase activity, acting on paired donors, with incorporation or reduction of molecular oxygen"/>
    <property type="evidence" value="ECO:0007669"/>
    <property type="project" value="InterPro"/>
</dbReference>
<evidence type="ECO:0000256" key="9">
    <source>
        <dbReference type="ARBA" id="ARBA00023002"/>
    </source>
</evidence>
<protein>
    <submittedName>
        <fullName evidence="14">Cytochrome P450</fullName>
    </submittedName>
</protein>
<dbReference type="InterPro" id="IPR002401">
    <property type="entry name" value="Cyt_P450_E_grp-I"/>
</dbReference>
<dbReference type="OrthoDB" id="1470350at2759"/>
<dbReference type="PRINTS" id="PR00463">
    <property type="entry name" value="EP450I"/>
</dbReference>
<dbReference type="InterPro" id="IPR001128">
    <property type="entry name" value="Cyt_P450"/>
</dbReference>
<evidence type="ECO:0000256" key="10">
    <source>
        <dbReference type="ARBA" id="ARBA00023004"/>
    </source>
</evidence>
<proteinExistence type="inferred from homology"/>
<evidence type="ECO:0000313" key="14">
    <source>
        <dbReference type="EMBL" id="KAF9456363.1"/>
    </source>
</evidence>
<accession>A0A9P5XRR2</accession>
<keyword evidence="11" id="KW-0503">Monooxygenase</keyword>
<dbReference type="SUPFAM" id="SSF48264">
    <property type="entry name" value="Cytochrome P450"/>
    <property type="match status" value="1"/>
</dbReference>
<evidence type="ECO:0000256" key="6">
    <source>
        <dbReference type="ARBA" id="ARBA00022692"/>
    </source>
</evidence>
<dbReference type="GO" id="GO:0004497">
    <property type="term" value="F:monooxygenase activity"/>
    <property type="evidence" value="ECO:0007669"/>
    <property type="project" value="UniProtKB-KW"/>
</dbReference>
<evidence type="ECO:0000256" key="1">
    <source>
        <dbReference type="ARBA" id="ARBA00001971"/>
    </source>
</evidence>
<feature type="binding site" description="axial binding residue" evidence="13">
    <location>
        <position position="459"/>
    </location>
    <ligand>
        <name>heme</name>
        <dbReference type="ChEBI" id="CHEBI:30413"/>
    </ligand>
    <ligandPart>
        <name>Fe</name>
        <dbReference type="ChEBI" id="CHEBI:18248"/>
    </ligandPart>
</feature>
<reference evidence="14" key="1">
    <citation type="submission" date="2020-11" db="EMBL/GenBank/DDBJ databases">
        <authorList>
            <consortium name="DOE Joint Genome Institute"/>
            <person name="Ahrendt S."/>
            <person name="Riley R."/>
            <person name="Andreopoulos W."/>
            <person name="Labutti K."/>
            <person name="Pangilinan J."/>
            <person name="Ruiz-Duenas F.J."/>
            <person name="Barrasa J.M."/>
            <person name="Sanchez-Garcia M."/>
            <person name="Camarero S."/>
            <person name="Miyauchi S."/>
            <person name="Serrano A."/>
            <person name="Linde D."/>
            <person name="Babiker R."/>
            <person name="Drula E."/>
            <person name="Ayuso-Fernandez I."/>
            <person name="Pacheco R."/>
            <person name="Padilla G."/>
            <person name="Ferreira P."/>
            <person name="Barriuso J."/>
            <person name="Kellner H."/>
            <person name="Castanera R."/>
            <person name="Alfaro M."/>
            <person name="Ramirez L."/>
            <person name="Pisabarro A.G."/>
            <person name="Kuo A."/>
            <person name="Tritt A."/>
            <person name="Lipzen A."/>
            <person name="He G."/>
            <person name="Yan M."/>
            <person name="Ng V."/>
            <person name="Cullen D."/>
            <person name="Martin F."/>
            <person name="Rosso M.-N."/>
            <person name="Henrissat B."/>
            <person name="Hibbett D."/>
            <person name="Martinez A.T."/>
            <person name="Grigoriev I.V."/>
        </authorList>
    </citation>
    <scope>NUCLEOTIDE SEQUENCE</scope>
    <source>
        <strain evidence="14">CBS 247.69</strain>
    </source>
</reference>
<dbReference type="Proteomes" id="UP000807353">
    <property type="component" value="Unassembled WGS sequence"/>
</dbReference>
<comment type="subcellular location">
    <subcellularLocation>
        <location evidence="2">Membrane</location>
    </subcellularLocation>
</comment>
<keyword evidence="5 13" id="KW-0349">Heme</keyword>
<comment type="caution">
    <text evidence="14">The sequence shown here is derived from an EMBL/GenBank/DDBJ whole genome shotgun (WGS) entry which is preliminary data.</text>
</comment>
<comment type="similarity">
    <text evidence="4">Belongs to the cytochrome P450 family.</text>
</comment>
<dbReference type="Pfam" id="PF00067">
    <property type="entry name" value="p450"/>
    <property type="match status" value="1"/>
</dbReference>
<name>A0A9P5XRR2_9AGAR</name>
<dbReference type="EMBL" id="MU150433">
    <property type="protein sequence ID" value="KAF9456363.1"/>
    <property type="molecule type" value="Genomic_DNA"/>
</dbReference>
<dbReference type="GO" id="GO:0005506">
    <property type="term" value="F:iron ion binding"/>
    <property type="evidence" value="ECO:0007669"/>
    <property type="project" value="InterPro"/>
</dbReference>
<dbReference type="PANTHER" id="PTHR24305:SF166">
    <property type="entry name" value="CYTOCHROME P450 12A4, MITOCHONDRIAL-RELATED"/>
    <property type="match status" value="1"/>
</dbReference>
<keyword evidence="6" id="KW-0812">Transmembrane</keyword>
<evidence type="ECO:0000256" key="3">
    <source>
        <dbReference type="ARBA" id="ARBA00004721"/>
    </source>
</evidence>
<evidence type="ECO:0000313" key="15">
    <source>
        <dbReference type="Proteomes" id="UP000807353"/>
    </source>
</evidence>
<sequence length="523" mass="58211">MVLTLLITTFVVFSGLVWLRSLRSSPVHKLPGPPSPFGLTGHLRKLVSPHGASYHFDLARRYGSLFKFKGVFGQDGIYVSDPRALHHITVSNLDCFSESPVVLQLNKLALGDGLLTTYGAQHRKQRKMLNPLFSIRHLRSVTESFHSVCDQLVSQLCKPGYDEVDINDLVSRAALEMIGCGGLGTTFNSFSRTAEPGYVDYAKNLFPTATRINFLLPFLPLLTTILPANVRRFLVDYCIPFGPIKDLRDIINQLEAESIQILKKKYSESSNNGVDIISLLLRVNAEASADDRLSEKEIIAQMTTLTFAAFETTSGAICRIIDLLSLYPDKQERLREELLAARRTHGVHMDYEALHSLPFLDAIIRESLRVAVKDTILPLTFAVKSTESDTEITSVTVPKSTMVYLGIAAANVDKRIWGEDAEQWIPERWLFPLPDSISAAHMPSVYSNIMTFMGGPRACIGFKYSELEMKVVLSRLFSDYKFSPATGKEVIWMMGGTMYPAVRGADESKSRLPILVTPAASIL</sequence>
<dbReference type="InterPro" id="IPR050121">
    <property type="entry name" value="Cytochrome_P450_monoxygenase"/>
</dbReference>
<dbReference type="Gene3D" id="1.10.630.10">
    <property type="entry name" value="Cytochrome P450"/>
    <property type="match status" value="1"/>
</dbReference>
<keyword evidence="10 13" id="KW-0408">Iron</keyword>
<dbReference type="GO" id="GO:0016020">
    <property type="term" value="C:membrane"/>
    <property type="evidence" value="ECO:0007669"/>
    <property type="project" value="UniProtKB-SubCell"/>
</dbReference>
<organism evidence="14 15">
    <name type="scientific">Collybia nuda</name>
    <dbReference type="NCBI Taxonomy" id="64659"/>
    <lineage>
        <taxon>Eukaryota</taxon>
        <taxon>Fungi</taxon>
        <taxon>Dikarya</taxon>
        <taxon>Basidiomycota</taxon>
        <taxon>Agaricomycotina</taxon>
        <taxon>Agaricomycetes</taxon>
        <taxon>Agaricomycetidae</taxon>
        <taxon>Agaricales</taxon>
        <taxon>Tricholomatineae</taxon>
        <taxon>Clitocybaceae</taxon>
        <taxon>Collybia</taxon>
    </lineage>
</organism>
<keyword evidence="8" id="KW-1133">Transmembrane helix</keyword>
<evidence type="ECO:0000256" key="5">
    <source>
        <dbReference type="ARBA" id="ARBA00022617"/>
    </source>
</evidence>
<evidence type="ECO:0000256" key="2">
    <source>
        <dbReference type="ARBA" id="ARBA00004370"/>
    </source>
</evidence>
<evidence type="ECO:0000256" key="12">
    <source>
        <dbReference type="ARBA" id="ARBA00023136"/>
    </source>
</evidence>